<dbReference type="GO" id="GO:0022857">
    <property type="term" value="F:transmembrane transporter activity"/>
    <property type="evidence" value="ECO:0007669"/>
    <property type="project" value="TreeGrafter"/>
</dbReference>
<evidence type="ECO:0000256" key="8">
    <source>
        <dbReference type="ARBA" id="ARBA00023128"/>
    </source>
</evidence>
<dbReference type="Pfam" id="PF00153">
    <property type="entry name" value="Mito_carr"/>
    <property type="match status" value="1"/>
</dbReference>
<accession>A0A139HF13</accession>
<keyword evidence="9 10" id="KW-0472">Membrane</keyword>
<evidence type="ECO:0000313" key="12">
    <source>
        <dbReference type="Proteomes" id="UP000070133"/>
    </source>
</evidence>
<evidence type="ECO:0000313" key="11">
    <source>
        <dbReference type="EMBL" id="KXT01028.1"/>
    </source>
</evidence>
<feature type="repeat" description="Solcar" evidence="10">
    <location>
        <begin position="151"/>
        <end position="238"/>
    </location>
</feature>
<dbReference type="AlphaFoldDB" id="A0A139HF13"/>
<dbReference type="OrthoDB" id="3364892at2759"/>
<dbReference type="PROSITE" id="PS50920">
    <property type="entry name" value="SOLCAR"/>
    <property type="match status" value="1"/>
</dbReference>
<evidence type="ECO:0000256" key="2">
    <source>
        <dbReference type="ARBA" id="ARBA00006375"/>
    </source>
</evidence>
<keyword evidence="4 10" id="KW-0812">Transmembrane</keyword>
<evidence type="ECO:0000256" key="5">
    <source>
        <dbReference type="ARBA" id="ARBA00022737"/>
    </source>
</evidence>
<dbReference type="STRING" id="321146.A0A139HF13"/>
<keyword evidence="6" id="KW-0999">Mitochondrion inner membrane</keyword>
<comment type="subcellular location">
    <subcellularLocation>
        <location evidence="1">Mitochondrion membrane</location>
        <topology evidence="1">Multi-pass membrane protein</topology>
    </subcellularLocation>
</comment>
<dbReference type="EMBL" id="LFZN01000063">
    <property type="protein sequence ID" value="KXT01028.1"/>
    <property type="molecule type" value="Genomic_DNA"/>
</dbReference>
<keyword evidence="12" id="KW-1185">Reference proteome</keyword>
<dbReference type="PANTHER" id="PTHR45624">
    <property type="entry name" value="MITOCHONDRIAL BASIC AMINO ACIDS TRANSPORTER-RELATED"/>
    <property type="match status" value="1"/>
</dbReference>
<dbReference type="Proteomes" id="UP000070133">
    <property type="component" value="Unassembled WGS sequence"/>
</dbReference>
<dbReference type="GO" id="GO:0031966">
    <property type="term" value="C:mitochondrial membrane"/>
    <property type="evidence" value="ECO:0007669"/>
    <property type="project" value="UniProtKB-SubCell"/>
</dbReference>
<proteinExistence type="inferred from homology"/>
<evidence type="ECO:0000256" key="3">
    <source>
        <dbReference type="ARBA" id="ARBA00022448"/>
    </source>
</evidence>
<sequence length="641" mass="72173">MNDSSDDGVARAAALREGSEYHAAQKKKPKEHAQTGFTAATSRAIMSRMLTFYFRAPIKAFFRPRIDYMGYARAINPSVVAGEAWSWRMTSPALLWSAVRQHGWSFLPNHVLPPLIANTAVGAVLYTSYLHTLGQLHEPSSRSTKRVYPPPSWTTAFAAGGVAGSIQSILAAPLDALQVRFQSAEMQAGKYGNMWQYAARKTREIGARGIAAGWSLSLVRDALGAGVFFATFESIKSQCFYGFVSRYYGSWSKLSDTQRKSISTQQHSSSDRPVIRPHYLVEPVFLGIAGVVASIVQSVIHHPVARIQEIHYGRLEWIDSHDHAKPGQPKTRALKLYGAAYRKTWRHVLAVARRHGGVPRWLYRDFFMSTLRQVPSTSMGLIVFEVLRRKYGSDDEAITIPKDGYDIVLYLCTVIGRAIRASKHLSADVCWNVCQMVMPLIHVAITCTHDLLFTKSGIVILWTTAMALVLKQESPVKARITLPFGVDDVEPFTAMANRVYLLNRSEPDLFRFLTNCVRLRVYDRMHDHKFAMEGSVHQRGLTSSELALHNFLLKAERAGMLPTWFDEEKRRECIKWGKDYGYLWRDLYETEVASGLRDQHYPGDNAIIAKLRALGEKIYGWPVGPFLLDRMVALERGQAEG</sequence>
<gene>
    <name evidence="11" type="ORF">AC578_4419</name>
</gene>
<reference evidence="11 12" key="1">
    <citation type="submission" date="2015-07" db="EMBL/GenBank/DDBJ databases">
        <title>Comparative genomics of the Sigatoka disease complex on banana suggests a link between parallel evolutionary changes in Pseudocercospora fijiensis and Pseudocercospora eumusae and increased virulence on the banana host.</title>
        <authorList>
            <person name="Chang T.-C."/>
            <person name="Salvucci A."/>
            <person name="Crous P.W."/>
            <person name="Stergiopoulos I."/>
        </authorList>
    </citation>
    <scope>NUCLEOTIDE SEQUENCE [LARGE SCALE GENOMIC DNA]</scope>
    <source>
        <strain evidence="11 12">CBS 114824</strain>
    </source>
</reference>
<evidence type="ECO:0000256" key="6">
    <source>
        <dbReference type="ARBA" id="ARBA00022792"/>
    </source>
</evidence>
<evidence type="ECO:0000256" key="10">
    <source>
        <dbReference type="PROSITE-ProRule" id="PRU00282"/>
    </source>
</evidence>
<evidence type="ECO:0000256" key="1">
    <source>
        <dbReference type="ARBA" id="ARBA00004225"/>
    </source>
</evidence>
<dbReference type="InterPro" id="IPR023395">
    <property type="entry name" value="MCP_dom_sf"/>
</dbReference>
<keyword evidence="7" id="KW-1133">Transmembrane helix</keyword>
<protein>
    <recommendedName>
        <fullName evidence="13">Mitochondrial carrier protein</fullName>
    </recommendedName>
</protein>
<keyword evidence="3" id="KW-0813">Transport</keyword>
<evidence type="ECO:0000256" key="7">
    <source>
        <dbReference type="ARBA" id="ARBA00022989"/>
    </source>
</evidence>
<evidence type="ECO:0008006" key="13">
    <source>
        <dbReference type="Google" id="ProtNLM"/>
    </source>
</evidence>
<evidence type="ECO:0000256" key="9">
    <source>
        <dbReference type="ARBA" id="ARBA00023136"/>
    </source>
</evidence>
<dbReference type="InterPro" id="IPR018108">
    <property type="entry name" value="MCP_transmembrane"/>
</dbReference>
<keyword evidence="8" id="KW-0496">Mitochondrion</keyword>
<comment type="similarity">
    <text evidence="2">Belongs to the mitochondrial carrier (TC 2.A.29) family.</text>
</comment>
<organism evidence="11 12">
    <name type="scientific">Pseudocercospora eumusae</name>
    <dbReference type="NCBI Taxonomy" id="321146"/>
    <lineage>
        <taxon>Eukaryota</taxon>
        <taxon>Fungi</taxon>
        <taxon>Dikarya</taxon>
        <taxon>Ascomycota</taxon>
        <taxon>Pezizomycotina</taxon>
        <taxon>Dothideomycetes</taxon>
        <taxon>Dothideomycetidae</taxon>
        <taxon>Mycosphaerellales</taxon>
        <taxon>Mycosphaerellaceae</taxon>
        <taxon>Pseudocercospora</taxon>
    </lineage>
</organism>
<keyword evidence="5" id="KW-0677">Repeat</keyword>
<dbReference type="InterPro" id="IPR050567">
    <property type="entry name" value="Mitochondrial_Carrier"/>
</dbReference>
<dbReference type="SUPFAM" id="SSF103506">
    <property type="entry name" value="Mitochondrial carrier"/>
    <property type="match status" value="1"/>
</dbReference>
<evidence type="ECO:0000256" key="4">
    <source>
        <dbReference type="ARBA" id="ARBA00022692"/>
    </source>
</evidence>
<comment type="caution">
    <text evidence="11">The sequence shown here is derived from an EMBL/GenBank/DDBJ whole genome shotgun (WGS) entry which is preliminary data.</text>
</comment>
<dbReference type="PANTHER" id="PTHR45624:SF26">
    <property type="entry name" value="CARRIER PROTEIN, PUTATIVE (AFU_ORTHOLOGUE AFUA_1G07710)-RELATED"/>
    <property type="match status" value="1"/>
</dbReference>
<name>A0A139HF13_9PEZI</name>
<dbReference type="Gene3D" id="1.50.40.10">
    <property type="entry name" value="Mitochondrial carrier domain"/>
    <property type="match status" value="1"/>
</dbReference>